<feature type="region of interest" description="Disordered" evidence="7">
    <location>
        <begin position="145"/>
        <end position="202"/>
    </location>
</feature>
<dbReference type="InterPro" id="IPR013785">
    <property type="entry name" value="Aldolase_TIM"/>
</dbReference>
<dbReference type="Proteomes" id="UP001163823">
    <property type="component" value="Chromosome 8"/>
</dbReference>
<comment type="similarity">
    <text evidence="2">Belongs to the HMG-CoA lyase family.</text>
</comment>
<dbReference type="GO" id="GO:0046872">
    <property type="term" value="F:metal ion binding"/>
    <property type="evidence" value="ECO:0007669"/>
    <property type="project" value="UniProtKB-KW"/>
</dbReference>
<proteinExistence type="inferred from homology"/>
<sequence length="202" mass="21472">MEAVPGAREIAVFASASESFSKSNINCSIEESLALYHAITCAAELSIPVHGYVSCAVGCPMEGAIPPSKVAYMAKELYDMGCFEISLADTIGVGTPSNHLEMGISTVEFYIADLGGCPYAKGALGNITTEDVVYKLNGLDTSSAADGSARFGGSKTESVSKFNPAEENRRLGQDKDEDGDKKAVFDDEKRKIYTGPNPLHNR</sequence>
<gene>
    <name evidence="9" type="ORF">O6P43_020947</name>
</gene>
<comment type="catalytic activity">
    <reaction evidence="6">
        <text>(3S)-3-hydroxy-3-methylglutaryl-CoA = acetoacetate + acetyl-CoA</text>
        <dbReference type="Rhea" id="RHEA:24404"/>
        <dbReference type="ChEBI" id="CHEBI:13705"/>
        <dbReference type="ChEBI" id="CHEBI:43074"/>
        <dbReference type="ChEBI" id="CHEBI:57288"/>
        <dbReference type="EC" id="4.1.3.4"/>
    </reaction>
</comment>
<dbReference type="PANTHER" id="PTHR42738:SF7">
    <property type="entry name" value="HYDROXYMETHYLGLUTARYL-COA LYASE"/>
    <property type="match status" value="1"/>
</dbReference>
<dbReference type="AlphaFoldDB" id="A0AAD7LM70"/>
<evidence type="ECO:0000256" key="3">
    <source>
        <dbReference type="ARBA" id="ARBA00012910"/>
    </source>
</evidence>
<feature type="compositionally biased region" description="Basic and acidic residues" evidence="7">
    <location>
        <begin position="164"/>
        <end position="191"/>
    </location>
</feature>
<evidence type="ECO:0000259" key="8">
    <source>
        <dbReference type="Pfam" id="PF00682"/>
    </source>
</evidence>
<feature type="domain" description="Pyruvate carboxyltransferase" evidence="8">
    <location>
        <begin position="6"/>
        <end position="99"/>
    </location>
</feature>
<keyword evidence="4" id="KW-0479">Metal-binding</keyword>
<keyword evidence="5 9" id="KW-0456">Lyase</keyword>
<dbReference type="GO" id="GO:0005739">
    <property type="term" value="C:mitochondrion"/>
    <property type="evidence" value="ECO:0007669"/>
    <property type="project" value="TreeGrafter"/>
</dbReference>
<evidence type="ECO:0000256" key="5">
    <source>
        <dbReference type="ARBA" id="ARBA00023239"/>
    </source>
</evidence>
<dbReference type="GO" id="GO:0046951">
    <property type="term" value="P:ketone body biosynthetic process"/>
    <property type="evidence" value="ECO:0007669"/>
    <property type="project" value="TreeGrafter"/>
</dbReference>
<dbReference type="Pfam" id="PF00682">
    <property type="entry name" value="HMGL-like"/>
    <property type="match status" value="1"/>
</dbReference>
<dbReference type="GO" id="GO:0006552">
    <property type="term" value="P:L-leucine catabolic process"/>
    <property type="evidence" value="ECO:0007669"/>
    <property type="project" value="TreeGrafter"/>
</dbReference>
<dbReference type="SUPFAM" id="SSF51569">
    <property type="entry name" value="Aldolase"/>
    <property type="match status" value="1"/>
</dbReference>
<dbReference type="Gene3D" id="3.20.20.70">
    <property type="entry name" value="Aldolase class I"/>
    <property type="match status" value="2"/>
</dbReference>
<dbReference type="InterPro" id="IPR043594">
    <property type="entry name" value="HMGL"/>
</dbReference>
<evidence type="ECO:0000256" key="2">
    <source>
        <dbReference type="ARBA" id="ARBA00009405"/>
    </source>
</evidence>
<comment type="pathway">
    <text evidence="1">Metabolic intermediate metabolism; (S)-3-hydroxy-3-methylglutaryl-CoA degradation; acetoacetate from (S)-3-hydroxy-3-methylglutaryl-CoA: step 1/1.</text>
</comment>
<evidence type="ECO:0000256" key="6">
    <source>
        <dbReference type="ARBA" id="ARBA00049877"/>
    </source>
</evidence>
<name>A0AAD7LM70_QUISA</name>
<evidence type="ECO:0000313" key="10">
    <source>
        <dbReference type="Proteomes" id="UP001163823"/>
    </source>
</evidence>
<dbReference type="EMBL" id="JARAOO010000008">
    <property type="protein sequence ID" value="KAJ7960517.1"/>
    <property type="molecule type" value="Genomic_DNA"/>
</dbReference>
<dbReference type="EC" id="4.1.3.4" evidence="3"/>
<dbReference type="InterPro" id="IPR000891">
    <property type="entry name" value="PYR_CT"/>
</dbReference>
<accession>A0AAD7LM70</accession>
<evidence type="ECO:0000256" key="4">
    <source>
        <dbReference type="ARBA" id="ARBA00022723"/>
    </source>
</evidence>
<evidence type="ECO:0000256" key="7">
    <source>
        <dbReference type="SAM" id="MobiDB-lite"/>
    </source>
</evidence>
<evidence type="ECO:0000256" key="1">
    <source>
        <dbReference type="ARBA" id="ARBA00005143"/>
    </source>
</evidence>
<keyword evidence="10" id="KW-1185">Reference proteome</keyword>
<dbReference type="KEGG" id="qsa:O6P43_020947"/>
<protein>
    <recommendedName>
        <fullName evidence="3">hydroxymethylglutaryl-CoA lyase</fullName>
        <ecNumber evidence="3">4.1.3.4</ecNumber>
    </recommendedName>
</protein>
<organism evidence="9 10">
    <name type="scientific">Quillaja saponaria</name>
    <name type="common">Soap bark tree</name>
    <dbReference type="NCBI Taxonomy" id="32244"/>
    <lineage>
        <taxon>Eukaryota</taxon>
        <taxon>Viridiplantae</taxon>
        <taxon>Streptophyta</taxon>
        <taxon>Embryophyta</taxon>
        <taxon>Tracheophyta</taxon>
        <taxon>Spermatophyta</taxon>
        <taxon>Magnoliopsida</taxon>
        <taxon>eudicotyledons</taxon>
        <taxon>Gunneridae</taxon>
        <taxon>Pentapetalae</taxon>
        <taxon>rosids</taxon>
        <taxon>fabids</taxon>
        <taxon>Fabales</taxon>
        <taxon>Quillajaceae</taxon>
        <taxon>Quillaja</taxon>
    </lineage>
</organism>
<evidence type="ECO:0000313" key="9">
    <source>
        <dbReference type="EMBL" id="KAJ7960517.1"/>
    </source>
</evidence>
<comment type="caution">
    <text evidence="9">The sequence shown here is derived from an EMBL/GenBank/DDBJ whole genome shotgun (WGS) entry which is preliminary data.</text>
</comment>
<dbReference type="GO" id="GO:0004419">
    <property type="term" value="F:hydroxymethylglutaryl-CoA lyase activity"/>
    <property type="evidence" value="ECO:0007669"/>
    <property type="project" value="UniProtKB-EC"/>
</dbReference>
<dbReference type="PANTHER" id="PTHR42738">
    <property type="entry name" value="HYDROXYMETHYLGLUTARYL-COA LYASE"/>
    <property type="match status" value="1"/>
</dbReference>
<reference evidence="9" key="1">
    <citation type="journal article" date="2023" name="Science">
        <title>Elucidation of the pathway for biosynthesis of saponin adjuvants from the soapbark tree.</title>
        <authorList>
            <person name="Reed J."/>
            <person name="Orme A."/>
            <person name="El-Demerdash A."/>
            <person name="Owen C."/>
            <person name="Martin L.B.B."/>
            <person name="Misra R.C."/>
            <person name="Kikuchi S."/>
            <person name="Rejzek M."/>
            <person name="Martin A.C."/>
            <person name="Harkess A."/>
            <person name="Leebens-Mack J."/>
            <person name="Louveau T."/>
            <person name="Stephenson M.J."/>
            <person name="Osbourn A."/>
        </authorList>
    </citation>
    <scope>NUCLEOTIDE SEQUENCE</scope>
    <source>
        <strain evidence="9">S10</strain>
    </source>
</reference>